<dbReference type="AlphaFoldDB" id="A0A409X146"/>
<gene>
    <name evidence="1" type="ORF">CVT24_012279</name>
</gene>
<sequence>MTHKYCPAIISASSGVWDIVGPMVIDKDWTPGTPFPASLDEVRAMFKRASPHLIVIIERIKNGEACPPTMSQVLAWLFAFADLFPDRFNCAWFLHTFKAYRPHVHHLSEYYPPSVTEFVSHLDFSASM</sequence>
<organism evidence="1 2">
    <name type="scientific">Panaeolus cyanescens</name>
    <dbReference type="NCBI Taxonomy" id="181874"/>
    <lineage>
        <taxon>Eukaryota</taxon>
        <taxon>Fungi</taxon>
        <taxon>Dikarya</taxon>
        <taxon>Basidiomycota</taxon>
        <taxon>Agaricomycotina</taxon>
        <taxon>Agaricomycetes</taxon>
        <taxon>Agaricomycetidae</taxon>
        <taxon>Agaricales</taxon>
        <taxon>Agaricineae</taxon>
        <taxon>Galeropsidaceae</taxon>
        <taxon>Panaeolus</taxon>
    </lineage>
</organism>
<name>A0A409X146_9AGAR</name>
<evidence type="ECO:0000313" key="1">
    <source>
        <dbReference type="EMBL" id="PPQ84477.1"/>
    </source>
</evidence>
<dbReference type="EMBL" id="NHTK01004870">
    <property type="protein sequence ID" value="PPQ84477.1"/>
    <property type="molecule type" value="Genomic_DNA"/>
</dbReference>
<reference evidence="1 2" key="1">
    <citation type="journal article" date="2018" name="Evol. Lett.">
        <title>Horizontal gene cluster transfer increased hallucinogenic mushroom diversity.</title>
        <authorList>
            <person name="Reynolds H.T."/>
            <person name="Vijayakumar V."/>
            <person name="Gluck-Thaler E."/>
            <person name="Korotkin H.B."/>
            <person name="Matheny P.B."/>
            <person name="Slot J.C."/>
        </authorList>
    </citation>
    <scope>NUCLEOTIDE SEQUENCE [LARGE SCALE GENOMIC DNA]</scope>
    <source>
        <strain evidence="1 2">2629</strain>
    </source>
</reference>
<comment type="caution">
    <text evidence="1">The sequence shown here is derived from an EMBL/GenBank/DDBJ whole genome shotgun (WGS) entry which is preliminary data.</text>
</comment>
<dbReference type="InParanoid" id="A0A409X146"/>
<evidence type="ECO:0000313" key="2">
    <source>
        <dbReference type="Proteomes" id="UP000284842"/>
    </source>
</evidence>
<dbReference type="Proteomes" id="UP000284842">
    <property type="component" value="Unassembled WGS sequence"/>
</dbReference>
<accession>A0A409X146</accession>
<proteinExistence type="predicted"/>
<keyword evidence="2" id="KW-1185">Reference proteome</keyword>
<protein>
    <submittedName>
        <fullName evidence="1">Uncharacterized protein</fullName>
    </submittedName>
</protein>